<keyword evidence="7" id="KW-1185">Reference proteome</keyword>
<name>A0A2Z6DV83_HYDTE</name>
<evidence type="ECO:0000256" key="3">
    <source>
        <dbReference type="ARBA" id="ARBA00022840"/>
    </source>
</evidence>
<evidence type="ECO:0000256" key="4">
    <source>
        <dbReference type="SAM" id="MobiDB-lite"/>
    </source>
</evidence>
<evidence type="ECO:0000256" key="1">
    <source>
        <dbReference type="ARBA" id="ARBA00022741"/>
    </source>
</evidence>
<feature type="compositionally biased region" description="Low complexity" evidence="4">
    <location>
        <begin position="82"/>
        <end position="95"/>
    </location>
</feature>
<protein>
    <submittedName>
        <fullName evidence="6">Allophanate hydrolase subunit 1</fullName>
    </submittedName>
</protein>
<organism evidence="6 7">
    <name type="scientific">Hydrogenophilus thermoluteolus</name>
    <name type="common">Pseudomonas hydrogenothermophila</name>
    <dbReference type="NCBI Taxonomy" id="297"/>
    <lineage>
        <taxon>Bacteria</taxon>
        <taxon>Pseudomonadati</taxon>
        <taxon>Pseudomonadota</taxon>
        <taxon>Hydrogenophilia</taxon>
        <taxon>Hydrogenophilales</taxon>
        <taxon>Hydrogenophilaceae</taxon>
        <taxon>Hydrogenophilus</taxon>
    </lineage>
</organism>
<dbReference type="Proteomes" id="UP000262004">
    <property type="component" value="Chromosome"/>
</dbReference>
<dbReference type="RefSeq" id="WP_119334194.1">
    <property type="nucleotide sequence ID" value="NZ_AP018558.1"/>
</dbReference>
<accession>A0A2Z6DV83</accession>
<feature type="domain" description="Carboxyltransferase" evidence="5">
    <location>
        <begin position="3"/>
        <end position="213"/>
    </location>
</feature>
<evidence type="ECO:0000313" key="6">
    <source>
        <dbReference type="EMBL" id="BBD76341.1"/>
    </source>
</evidence>
<dbReference type="InterPro" id="IPR010016">
    <property type="entry name" value="PxpB"/>
</dbReference>
<keyword evidence="3" id="KW-0067">ATP-binding</keyword>
<dbReference type="PANTHER" id="PTHR34698">
    <property type="entry name" value="5-OXOPROLINASE SUBUNIT B"/>
    <property type="match status" value="1"/>
</dbReference>
<reference evidence="6 7" key="1">
    <citation type="submission" date="2018-04" db="EMBL/GenBank/DDBJ databases">
        <title>Complete genome sequence of Hydrogenophilus thermoluteolus TH-1.</title>
        <authorList>
            <person name="Arai H."/>
        </authorList>
    </citation>
    <scope>NUCLEOTIDE SEQUENCE [LARGE SCALE GENOMIC DNA]</scope>
    <source>
        <strain evidence="6 7">TH-1</strain>
    </source>
</reference>
<dbReference type="KEGG" id="htl:HPTL_0071"/>
<dbReference type="Pfam" id="PF02682">
    <property type="entry name" value="CT_C_D"/>
    <property type="match status" value="1"/>
</dbReference>
<dbReference type="OrthoDB" id="9778567at2"/>
<keyword evidence="2 6" id="KW-0378">Hydrolase</keyword>
<dbReference type="GO" id="GO:0016787">
    <property type="term" value="F:hydrolase activity"/>
    <property type="evidence" value="ECO:0007669"/>
    <property type="project" value="UniProtKB-KW"/>
</dbReference>
<dbReference type="Gene3D" id="2.40.100.10">
    <property type="entry name" value="Cyclophilin-like"/>
    <property type="match status" value="1"/>
</dbReference>
<dbReference type="InterPro" id="IPR003833">
    <property type="entry name" value="CT_C_D"/>
</dbReference>
<dbReference type="GO" id="GO:0005524">
    <property type="term" value="F:ATP binding"/>
    <property type="evidence" value="ECO:0007669"/>
    <property type="project" value="UniProtKB-KW"/>
</dbReference>
<feature type="region of interest" description="Disordered" evidence="4">
    <location>
        <begin position="82"/>
        <end position="102"/>
    </location>
</feature>
<dbReference type="AlphaFoldDB" id="A0A2Z6DV83"/>
<dbReference type="SMART" id="SM00796">
    <property type="entry name" value="AHS1"/>
    <property type="match status" value="1"/>
</dbReference>
<evidence type="ECO:0000259" key="5">
    <source>
        <dbReference type="SMART" id="SM00796"/>
    </source>
</evidence>
<dbReference type="PANTHER" id="PTHR34698:SF2">
    <property type="entry name" value="5-OXOPROLINASE SUBUNIT B"/>
    <property type="match status" value="1"/>
</dbReference>
<evidence type="ECO:0000256" key="2">
    <source>
        <dbReference type="ARBA" id="ARBA00022801"/>
    </source>
</evidence>
<sequence>MTVTPQRLSETQWRIPLDQIDRHSAAQLADALVTELTARGYPAAEAVVGFDAIALWGCPDESVLSAALAAVGAKARSARLAAAAPDSDPSTPSPHSRTHELPLIVTPETAPDLATVAEALGRTPEAVLDTFLACTFTVAAVGFLPGFPFLEGLPETLALPRRANPRLKVPAGSVAIAQRMACIYPWESPGGWHLIGRTPVTLFDPTAMPPARLRPGDRVRFVLREESR</sequence>
<evidence type="ECO:0000313" key="7">
    <source>
        <dbReference type="Proteomes" id="UP000262004"/>
    </source>
</evidence>
<dbReference type="EMBL" id="AP018558">
    <property type="protein sequence ID" value="BBD76341.1"/>
    <property type="molecule type" value="Genomic_DNA"/>
</dbReference>
<keyword evidence="1" id="KW-0547">Nucleotide-binding</keyword>
<dbReference type="SUPFAM" id="SSF50891">
    <property type="entry name" value="Cyclophilin-like"/>
    <property type="match status" value="1"/>
</dbReference>
<dbReference type="InterPro" id="IPR029000">
    <property type="entry name" value="Cyclophilin-like_dom_sf"/>
</dbReference>
<proteinExistence type="predicted"/>
<gene>
    <name evidence="6" type="ORF">HPTL_0071</name>
</gene>